<feature type="binding site" evidence="12">
    <location>
        <position position="594"/>
    </location>
    <ligand>
        <name>ATP</name>
        <dbReference type="ChEBI" id="CHEBI:30616"/>
    </ligand>
</feature>
<dbReference type="GO" id="GO:0009893">
    <property type="term" value="P:positive regulation of metabolic process"/>
    <property type="evidence" value="ECO:0007669"/>
    <property type="project" value="UniProtKB-ARBA"/>
</dbReference>
<dbReference type="OrthoDB" id="341578at2759"/>
<comment type="similarity">
    <text evidence="7">Belongs to the protein kinase superfamily. Ser/Thr protein kinase family. GCN2 subfamily.</text>
</comment>
<dbReference type="InterPro" id="IPR024435">
    <property type="entry name" value="HisRS-related_dom"/>
</dbReference>
<proteinExistence type="inferred from homology"/>
<evidence type="ECO:0000256" key="4">
    <source>
        <dbReference type="ARBA" id="ARBA00022741"/>
    </source>
</evidence>
<dbReference type="InterPro" id="IPR006575">
    <property type="entry name" value="RWD_dom"/>
</dbReference>
<comment type="catalytic activity">
    <reaction evidence="9">
        <text>L-seryl-[protein] + ATP = O-phospho-L-seryl-[protein] + ADP + H(+)</text>
        <dbReference type="Rhea" id="RHEA:17989"/>
        <dbReference type="Rhea" id="RHEA-COMP:9863"/>
        <dbReference type="Rhea" id="RHEA-COMP:11604"/>
        <dbReference type="ChEBI" id="CHEBI:15378"/>
        <dbReference type="ChEBI" id="CHEBI:29999"/>
        <dbReference type="ChEBI" id="CHEBI:30616"/>
        <dbReference type="ChEBI" id="CHEBI:83421"/>
        <dbReference type="ChEBI" id="CHEBI:456216"/>
        <dbReference type="EC" id="2.7.11.1"/>
    </reaction>
</comment>
<keyword evidence="13" id="KW-0175">Coiled coil</keyword>
<organism evidence="17 18">
    <name type="scientific">Kockovaella imperatae</name>
    <dbReference type="NCBI Taxonomy" id="4999"/>
    <lineage>
        <taxon>Eukaryota</taxon>
        <taxon>Fungi</taxon>
        <taxon>Dikarya</taxon>
        <taxon>Basidiomycota</taxon>
        <taxon>Agaricomycotina</taxon>
        <taxon>Tremellomycetes</taxon>
        <taxon>Tremellales</taxon>
        <taxon>Cuniculitremaceae</taxon>
        <taxon>Kockovaella</taxon>
    </lineage>
</organism>
<evidence type="ECO:0000256" key="1">
    <source>
        <dbReference type="ARBA" id="ARBA00012513"/>
    </source>
</evidence>
<feature type="region of interest" description="Disordered" evidence="14">
    <location>
        <begin position="643"/>
        <end position="741"/>
    </location>
</feature>
<dbReference type="InterPro" id="IPR016135">
    <property type="entry name" value="UBQ-conjugating_enzyme/RWD"/>
</dbReference>
<dbReference type="SMART" id="SM00220">
    <property type="entry name" value="S_TKc"/>
    <property type="match status" value="1"/>
</dbReference>
<dbReference type="STRING" id="4999.A0A1Y1US71"/>
<dbReference type="Pfam" id="PF05773">
    <property type="entry name" value="RWD"/>
    <property type="match status" value="1"/>
</dbReference>
<evidence type="ECO:0000259" key="16">
    <source>
        <dbReference type="PROSITE" id="PS50908"/>
    </source>
</evidence>
<reference evidence="17 18" key="1">
    <citation type="submission" date="2017-03" db="EMBL/GenBank/DDBJ databases">
        <title>Widespread Adenine N6-methylation of Active Genes in Fungi.</title>
        <authorList>
            <consortium name="DOE Joint Genome Institute"/>
            <person name="Mondo S.J."/>
            <person name="Dannebaum R.O."/>
            <person name="Kuo R.C."/>
            <person name="Louie K.B."/>
            <person name="Bewick A.J."/>
            <person name="Labutti K."/>
            <person name="Haridas S."/>
            <person name="Kuo A."/>
            <person name="Salamov A."/>
            <person name="Ahrendt S.R."/>
            <person name="Lau R."/>
            <person name="Bowen B.P."/>
            <person name="Lipzen A."/>
            <person name="Sullivan W."/>
            <person name="Andreopoulos W.B."/>
            <person name="Clum A."/>
            <person name="Lindquist E."/>
            <person name="Daum C."/>
            <person name="Northen T.R."/>
            <person name="Ramamoorthy G."/>
            <person name="Schmitz R.J."/>
            <person name="Gryganskyi A."/>
            <person name="Culley D."/>
            <person name="Magnuson J."/>
            <person name="James T.Y."/>
            <person name="O'Malley M.A."/>
            <person name="Stajich J.E."/>
            <person name="Spatafora J.W."/>
            <person name="Visel A."/>
            <person name="Grigoriev I.V."/>
        </authorList>
    </citation>
    <scope>NUCLEOTIDE SEQUENCE [LARGE SCALE GENOMIC DNA]</scope>
    <source>
        <strain evidence="17 18">NRRL Y-17943</strain>
    </source>
</reference>
<dbReference type="SUPFAM" id="SSF55681">
    <property type="entry name" value="Class II aaRS and biotin synthetases"/>
    <property type="match status" value="1"/>
</dbReference>
<dbReference type="GeneID" id="33556194"/>
<evidence type="ECO:0000256" key="14">
    <source>
        <dbReference type="SAM" id="MobiDB-lite"/>
    </source>
</evidence>
<sequence length="1610" mass="180621">MTEPNRLIHEEELEALRATFADDWHDIPATKTAWGTEAEGGWWEVTLRGRDDAERVSVVMRGKLTKKYPQQPPPITLLHPVFLSANHVHILSKLLSDTAKARVGDMMIYELADTAIEWISNNHLPLPKPGEAPNLMAELARREETKRAEEEAQRQAALERQQAFQEEENRRLTERIQINTSQKQERAQQVALEEAERQRQAALATMADGELEIRELILNSPMKVNGYDGSYRSWLLFGGQRDLTWTSYNAEPDSVSTTFVRANAPRLQVQVIDFSRPYYSSALGKKKIDSLVGEIQKLTEVQSDNVLKVYGSHRDVSPKGWERLMVLVEHFGDGGKLSRWTPSDGFGETMAREYIMQIMRGLMEIHATGITQKQLDLESVILCHSPASSGAVVKLSGTGYARRIADLHRSNRFLKNFEDSVPDSWLSPDEIDSPYTYSAKRDMWHAGVLLVQLIFGQASLGKYPNLPILLQSVPELSDNMIDLLSGLLHPNNKKRYTAEEALVRSQSSEMTIRKAVHWPNSSQSIASPRPIDGLGSSPTRLMGSYFPNTSMMKTPHLSRYRADFEEVEFLGKGGFGEVVKARNKLDGRSYAIKKVKLRPDDNEQKVYREVNNLSKVSHQHIVRYYGCWLEDIAPSRPATPVVEPAVNSGSTTTESDSDIYAPPNFNDLSFSRNDHSRSASFPRIRFANSGEDEDDEDDPSDESTSSEETTNATSVRAADVSPMSPVRIGPGPSVSVTETTEGDSGVQRILYIQMEFVEKQTLREAINQGLGDDELWRLFVQILQALAHMHGLGIVHRDLKPSNILLDATGNVKIADFGLSTTELAAVDAQSGLHPSHQSGNDDAERTSNIGTSLYIAPEVAISRMYNEKADMYSLGIIFFEMCFRFKTGMERVQMLQALRKEAIVFPSAWPEAARTSQKEIIKGLLRHEPEARPKATQLLSSSLLPSPEKQKEFYVAAIAELTNPRSTEYSSLLRALFDPHNHAYSVSVDNRLDDYTFDNDVDDELQVWLTVVIQRLVELFERHGAVETYLPLLMPETTLLSAFPDLSPVRMLDQGGKLVQLPSSELLSMARTATRRRIERIKRYHVGHKYTDHPAGGQPRATGDLTFDIVSPLKSAVAEAELLEVVDKVISEFQGIRASTPVDYEFHINHESVLSTILATVPDRLRFQVLKAFKSIGPGVGSAQSRMLFSGVVGLSKPILDDLEQCCIAEDFDTVRGRLEGLFSSGKRKLSPVFDNMATIIRLARACGVSRKIVFRPTLARNAEFFRGGFMFECVRRGKQREVMAFGGRYDCLLEHFKEPAQQMQSRKVYGVGMSIAVDQLARMVRVYESSLSERLMNKEKENERSFGFWSPSRCDVYLAAVTQVDLATRLSIIGELWRAGVRADLQYDDDRSLDEVATECYEQSTLYLVIPRANRPTLKVRSILKRTEEEVLRAELCVYLRLAIAEQRRIDATYASAEGSMPSLQAAALAVDTRSSDIDIRLVLPPEPNSAKGTKGRPVRKHRHVTKTVYYDKASEFAESTRSTLPIVGVDLAPSILAQMALESSWLSDEEAWRTLLAPFSTADRRYVESIRDAIVDIKSKSEGDGWLWLFGVRDNKVGGLHGARYGL</sequence>
<dbReference type="Pfam" id="PF00069">
    <property type="entry name" value="Pkinase"/>
    <property type="match status" value="3"/>
</dbReference>
<feature type="coiled-coil region" evidence="13">
    <location>
        <begin position="135"/>
        <end position="212"/>
    </location>
</feature>
<dbReference type="CDD" id="cd14046">
    <property type="entry name" value="STKc_EIF2AK4_GCN2_rpt2"/>
    <property type="match status" value="1"/>
</dbReference>
<dbReference type="Pfam" id="PF12745">
    <property type="entry name" value="HGTP_anticodon2"/>
    <property type="match status" value="1"/>
</dbReference>
<evidence type="ECO:0000313" key="17">
    <source>
        <dbReference type="EMBL" id="ORX40873.1"/>
    </source>
</evidence>
<dbReference type="RefSeq" id="XP_021874552.1">
    <property type="nucleotide sequence ID" value="XM_022014386.1"/>
</dbReference>
<comment type="caution">
    <text evidence="17">The sequence shown here is derived from an EMBL/GenBank/DDBJ whole genome shotgun (WGS) entry which is preliminary data.</text>
</comment>
<dbReference type="Gene3D" id="1.10.510.10">
    <property type="entry name" value="Transferase(Phosphotransferase) domain 1"/>
    <property type="match status" value="2"/>
</dbReference>
<dbReference type="PROSITE" id="PS50908">
    <property type="entry name" value="RWD"/>
    <property type="match status" value="1"/>
</dbReference>
<evidence type="ECO:0000256" key="13">
    <source>
        <dbReference type="SAM" id="Coils"/>
    </source>
</evidence>
<keyword evidence="18" id="KW-1185">Reference proteome</keyword>
<evidence type="ECO:0000256" key="7">
    <source>
        <dbReference type="ARBA" id="ARBA00037982"/>
    </source>
</evidence>
<gene>
    <name evidence="17" type="ORF">BD324DRAFT_612413</name>
</gene>
<dbReference type="SUPFAM" id="SSF56112">
    <property type="entry name" value="Protein kinase-like (PK-like)"/>
    <property type="match status" value="2"/>
</dbReference>
<dbReference type="GO" id="GO:0005524">
    <property type="term" value="F:ATP binding"/>
    <property type="evidence" value="ECO:0007669"/>
    <property type="project" value="UniProtKB-UniRule"/>
</dbReference>
<dbReference type="InterPro" id="IPR045864">
    <property type="entry name" value="aa-tRNA-synth_II/BPL/LPL"/>
</dbReference>
<keyword evidence="5 17" id="KW-0418">Kinase</keyword>
<dbReference type="PROSITE" id="PS00108">
    <property type="entry name" value="PROTEIN_KINASE_ST"/>
    <property type="match status" value="1"/>
</dbReference>
<comment type="catalytic activity">
    <reaction evidence="8">
        <text>L-threonyl-[protein] + ATP = O-phospho-L-threonyl-[protein] + ADP + H(+)</text>
        <dbReference type="Rhea" id="RHEA:46608"/>
        <dbReference type="Rhea" id="RHEA-COMP:11060"/>
        <dbReference type="Rhea" id="RHEA-COMP:11605"/>
        <dbReference type="ChEBI" id="CHEBI:15378"/>
        <dbReference type="ChEBI" id="CHEBI:30013"/>
        <dbReference type="ChEBI" id="CHEBI:30616"/>
        <dbReference type="ChEBI" id="CHEBI:61977"/>
        <dbReference type="ChEBI" id="CHEBI:456216"/>
        <dbReference type="EC" id="2.7.11.1"/>
    </reaction>
</comment>
<dbReference type="Gene3D" id="3.40.50.800">
    <property type="entry name" value="Anticodon-binding domain"/>
    <property type="match status" value="1"/>
</dbReference>
<feature type="binding site" evidence="11">
    <location>
        <position position="593"/>
    </location>
    <ligand>
        <name>ATP</name>
        <dbReference type="ChEBI" id="CHEBI:30616"/>
    </ligand>
</feature>
<dbReference type="InterPro" id="IPR000719">
    <property type="entry name" value="Prot_kinase_dom"/>
</dbReference>
<evidence type="ECO:0000256" key="6">
    <source>
        <dbReference type="ARBA" id="ARBA00022840"/>
    </source>
</evidence>
<dbReference type="PANTHER" id="PTHR11042">
    <property type="entry name" value="EUKARYOTIC TRANSLATION INITIATION FACTOR 2-ALPHA KINASE EIF2-ALPHA KINASE -RELATED"/>
    <property type="match status" value="1"/>
</dbReference>
<dbReference type="GO" id="GO:0005829">
    <property type="term" value="C:cytosol"/>
    <property type="evidence" value="ECO:0007669"/>
    <property type="project" value="TreeGrafter"/>
</dbReference>
<dbReference type="GO" id="GO:0005634">
    <property type="term" value="C:nucleus"/>
    <property type="evidence" value="ECO:0007669"/>
    <property type="project" value="TreeGrafter"/>
</dbReference>
<dbReference type="FunFam" id="3.10.110.10:FF:000050">
    <property type="entry name" value="eIF-2-alpha kinase GCN2"/>
    <property type="match status" value="1"/>
</dbReference>
<keyword evidence="2" id="KW-0723">Serine/threonine-protein kinase</keyword>
<dbReference type="PIRSF" id="PIRSF000660">
    <property type="entry name" value="Ser/Thr_PK_GCN2"/>
    <property type="match status" value="1"/>
</dbReference>
<evidence type="ECO:0000256" key="12">
    <source>
        <dbReference type="PROSITE-ProRule" id="PRU10141"/>
    </source>
</evidence>
<dbReference type="FunFam" id="1.10.510.10:FF:000948">
    <property type="entry name" value="Related to GCN2-ser/thr protein kinase"/>
    <property type="match status" value="1"/>
</dbReference>
<dbReference type="EC" id="2.7.11.1" evidence="1"/>
<dbReference type="PROSITE" id="PS50011">
    <property type="entry name" value="PROTEIN_KINASE_DOM"/>
    <property type="match status" value="2"/>
</dbReference>
<keyword evidence="3" id="KW-0808">Transferase</keyword>
<evidence type="ECO:0000313" key="18">
    <source>
        <dbReference type="Proteomes" id="UP000193218"/>
    </source>
</evidence>
<keyword evidence="6 11" id="KW-0067">ATP-binding</keyword>
<dbReference type="FunFam" id="3.30.200.20:FF:000379">
    <property type="entry name" value="eIF-2-alpha kinase GCN2"/>
    <property type="match status" value="1"/>
</dbReference>
<evidence type="ECO:0000256" key="11">
    <source>
        <dbReference type="PIRSR" id="PIRSR000660-2"/>
    </source>
</evidence>
<feature type="binding site" evidence="11">
    <location>
        <begin position="570"/>
        <end position="578"/>
    </location>
    <ligand>
        <name>ATP</name>
        <dbReference type="ChEBI" id="CHEBI:30616"/>
    </ligand>
</feature>
<keyword evidence="4 11" id="KW-0547">Nucleotide-binding</keyword>
<feature type="domain" description="Protein kinase" evidence="15">
    <location>
        <begin position="564"/>
        <end position="945"/>
    </location>
</feature>
<dbReference type="EMBL" id="NBSH01000001">
    <property type="protein sequence ID" value="ORX40873.1"/>
    <property type="molecule type" value="Genomic_DNA"/>
</dbReference>
<evidence type="ECO:0000259" key="15">
    <source>
        <dbReference type="PROSITE" id="PS50011"/>
    </source>
</evidence>
<evidence type="ECO:0000256" key="8">
    <source>
        <dbReference type="ARBA" id="ARBA00047899"/>
    </source>
</evidence>
<dbReference type="Gene3D" id="3.30.930.10">
    <property type="entry name" value="Bira Bifunctional Protein, Domain 2"/>
    <property type="match status" value="1"/>
</dbReference>
<feature type="domain" description="Protein kinase" evidence="15">
    <location>
        <begin position="230"/>
        <end position="512"/>
    </location>
</feature>
<feature type="active site" description="Proton acceptor" evidence="10">
    <location>
        <position position="798"/>
    </location>
</feature>
<name>A0A1Y1US71_9TREE</name>
<dbReference type="InterPro" id="IPR036621">
    <property type="entry name" value="Anticodon-bd_dom_sf"/>
</dbReference>
<dbReference type="InterPro" id="IPR008271">
    <property type="entry name" value="Ser/Thr_kinase_AS"/>
</dbReference>
<feature type="compositionally biased region" description="Acidic residues" evidence="14">
    <location>
        <begin position="690"/>
        <end position="705"/>
    </location>
</feature>
<dbReference type="Gene3D" id="3.10.110.10">
    <property type="entry name" value="Ubiquitin Conjugating Enzyme"/>
    <property type="match status" value="1"/>
</dbReference>
<dbReference type="InterPro" id="IPR011009">
    <property type="entry name" value="Kinase-like_dom_sf"/>
</dbReference>
<evidence type="ECO:0000256" key="9">
    <source>
        <dbReference type="ARBA" id="ARBA00048679"/>
    </source>
</evidence>
<dbReference type="Proteomes" id="UP000193218">
    <property type="component" value="Unassembled WGS sequence"/>
</dbReference>
<dbReference type="SUPFAM" id="SSF54495">
    <property type="entry name" value="UBC-like"/>
    <property type="match status" value="1"/>
</dbReference>
<dbReference type="InterPro" id="IPR050339">
    <property type="entry name" value="CC_SR_Kinase"/>
</dbReference>
<dbReference type="PROSITE" id="PS00107">
    <property type="entry name" value="PROTEIN_KINASE_ATP"/>
    <property type="match status" value="1"/>
</dbReference>
<accession>A0A1Y1US71</accession>
<dbReference type="Gene3D" id="3.30.200.20">
    <property type="entry name" value="Phosphorylase Kinase, domain 1"/>
    <property type="match status" value="1"/>
</dbReference>
<dbReference type="FunCoup" id="A0A1Y1US71">
    <property type="interactions" value="550"/>
</dbReference>
<dbReference type="GO" id="GO:1990625">
    <property type="term" value="P:negative regulation of cytoplasmic translational initiation in response to stress"/>
    <property type="evidence" value="ECO:0007669"/>
    <property type="project" value="TreeGrafter"/>
</dbReference>
<feature type="domain" description="RWD" evidence="16">
    <location>
        <begin position="11"/>
        <end position="122"/>
    </location>
</feature>
<dbReference type="InterPro" id="IPR017441">
    <property type="entry name" value="Protein_kinase_ATP_BS"/>
</dbReference>
<dbReference type="GO" id="GO:0004694">
    <property type="term" value="F:eukaryotic translation initiation factor 2alpha kinase activity"/>
    <property type="evidence" value="ECO:0007669"/>
    <property type="project" value="InterPro"/>
</dbReference>
<evidence type="ECO:0000256" key="10">
    <source>
        <dbReference type="PIRSR" id="PIRSR000660-1"/>
    </source>
</evidence>
<dbReference type="GO" id="GO:0000077">
    <property type="term" value="P:DNA damage checkpoint signaling"/>
    <property type="evidence" value="ECO:0007669"/>
    <property type="project" value="InterPro"/>
</dbReference>
<dbReference type="SMART" id="SM00591">
    <property type="entry name" value="RWD"/>
    <property type="match status" value="1"/>
</dbReference>
<dbReference type="CDD" id="cd23823">
    <property type="entry name" value="RWD_GCN2"/>
    <property type="match status" value="1"/>
</dbReference>
<dbReference type="PANTHER" id="PTHR11042:SF136">
    <property type="entry name" value="EIF-2-ALPHA KINASE GCN2"/>
    <property type="match status" value="1"/>
</dbReference>
<evidence type="ECO:0000256" key="5">
    <source>
        <dbReference type="ARBA" id="ARBA00022777"/>
    </source>
</evidence>
<evidence type="ECO:0000256" key="2">
    <source>
        <dbReference type="ARBA" id="ARBA00022527"/>
    </source>
</evidence>
<dbReference type="InParanoid" id="A0A1Y1US71"/>
<protein>
    <recommendedName>
        <fullName evidence="1">non-specific serine/threonine protein kinase</fullName>
        <ecNumber evidence="1">2.7.11.1</ecNumber>
    </recommendedName>
</protein>
<dbReference type="InterPro" id="IPR016255">
    <property type="entry name" value="Gcn2"/>
</dbReference>
<evidence type="ECO:0000256" key="3">
    <source>
        <dbReference type="ARBA" id="ARBA00022679"/>
    </source>
</evidence>